<name>A0A1I0QDP1_9FLAO</name>
<dbReference type="AlphaFoldDB" id="A0A1I0QDP1"/>
<proteinExistence type="predicted"/>
<keyword evidence="2" id="KW-1185">Reference proteome</keyword>
<evidence type="ECO:0000313" key="1">
    <source>
        <dbReference type="EMBL" id="SEW25093.1"/>
    </source>
</evidence>
<organism evidence="1 2">
    <name type="scientific">Chryseobacterium wanjuense</name>
    <dbReference type="NCBI Taxonomy" id="356305"/>
    <lineage>
        <taxon>Bacteria</taxon>
        <taxon>Pseudomonadati</taxon>
        <taxon>Bacteroidota</taxon>
        <taxon>Flavobacteriia</taxon>
        <taxon>Flavobacteriales</taxon>
        <taxon>Weeksellaceae</taxon>
        <taxon>Chryseobacterium group</taxon>
        <taxon>Chryseobacterium</taxon>
    </lineage>
</organism>
<dbReference type="Proteomes" id="UP000199469">
    <property type="component" value="Unassembled WGS sequence"/>
</dbReference>
<dbReference type="EMBL" id="FOIU01000001">
    <property type="protein sequence ID" value="SEW25093.1"/>
    <property type="molecule type" value="Genomic_DNA"/>
</dbReference>
<accession>A0A1I0QDP1</accession>
<protein>
    <submittedName>
        <fullName evidence="1">Uncharacterized protein</fullName>
    </submittedName>
</protein>
<evidence type="ECO:0000313" key="2">
    <source>
        <dbReference type="Proteomes" id="UP000199469"/>
    </source>
</evidence>
<gene>
    <name evidence="1" type="ORF">SAMN05421841_1834</name>
</gene>
<dbReference type="STRING" id="356305.SAMN05421841_1834"/>
<reference evidence="2" key="1">
    <citation type="submission" date="2016-10" db="EMBL/GenBank/DDBJ databases">
        <authorList>
            <person name="Varghese N."/>
            <person name="Submissions S."/>
        </authorList>
    </citation>
    <scope>NUCLEOTIDE SEQUENCE [LARGE SCALE GENOMIC DNA]</scope>
    <source>
        <strain evidence="2">DSM 17724</strain>
    </source>
</reference>
<sequence length="182" mass="20643">MFFNTFLRGSLFSLLLIILQACNDLRSPRPNSEPTGDTATRIIHNEGGTILVDSLHKNLRVYLKHHTKLSYPRNNPDVQHVSGEAYIEKDSTPASNGITVVFGETAALLTGYCYFNISPLTCLKHAHSTTQNKVDLITIFRGYAWVKNHKRPAFYLRENEQALVYPDTIIISSIRKDNHEKN</sequence>